<protein>
    <submittedName>
        <fullName evidence="2">Uncharacterized protein</fullName>
    </submittedName>
</protein>
<organism evidence="2 3">
    <name type="scientific">Helicobacter cinaedi CCUG 18818 = ATCC BAA-847</name>
    <dbReference type="NCBI Taxonomy" id="537971"/>
    <lineage>
        <taxon>Bacteria</taxon>
        <taxon>Pseudomonadati</taxon>
        <taxon>Campylobacterota</taxon>
        <taxon>Epsilonproteobacteria</taxon>
        <taxon>Campylobacterales</taxon>
        <taxon>Helicobacteraceae</taxon>
        <taxon>Helicobacter</taxon>
    </lineage>
</organism>
<evidence type="ECO:0000313" key="3">
    <source>
        <dbReference type="Proteomes" id="UP000006036"/>
    </source>
</evidence>
<feature type="compositionally biased region" description="Polar residues" evidence="1">
    <location>
        <begin position="132"/>
        <end position="141"/>
    </location>
</feature>
<dbReference type="KEGG" id="hcb:HCBAA847_1615"/>
<evidence type="ECO:0000256" key="1">
    <source>
        <dbReference type="SAM" id="MobiDB-lite"/>
    </source>
</evidence>
<sequence>MKRIENMFFKAQSGYLIFDSIPNLDGLLIKTKNIMSKASSFIHKNSENLKLTISEITQKENFLKNNTLGSYSRKILLDTLKADEKNINAIFELIAQNKKEGIKVTLDSKEIQHLLPQYPKLLDERGKFNPQNAQSISIGKNQESKISDSANKTISKENRSEESQPIDVKEANKKLKTPDEEKYVALIDNKIIQIEEANIEFQTFSRKDELEYRIAILEQNQANISNAKRNRDIL</sequence>
<dbReference type="Proteomes" id="UP000006036">
    <property type="component" value="Chromosome 1"/>
</dbReference>
<proteinExistence type="predicted"/>
<gene>
    <name evidence="2" type="ORF">HCBAA847_1615</name>
</gene>
<evidence type="ECO:0000313" key="2">
    <source>
        <dbReference type="EMBL" id="BAM32845.1"/>
    </source>
</evidence>
<dbReference type="AlphaFoldDB" id="A0AAI8MNM7"/>
<accession>A0AAI8MNM7</accession>
<reference evidence="2 3" key="1">
    <citation type="journal article" date="2012" name="J. Bacteriol.">
        <title>Complete Genome Sequence of Helicobacter cinaedi Type Strain ATCC BAA-847.</title>
        <authorList>
            <person name="Miyoshi-Akiyama T."/>
            <person name="Takeshita N."/>
            <person name="Ohmagari N."/>
            <person name="Kirikae T."/>
        </authorList>
    </citation>
    <scope>NUCLEOTIDE SEQUENCE [LARGE SCALE GENOMIC DNA]</scope>
    <source>
        <strain evidence="2 3">ATCC BAA-847</strain>
    </source>
</reference>
<feature type="region of interest" description="Disordered" evidence="1">
    <location>
        <begin position="132"/>
        <end position="169"/>
    </location>
</feature>
<name>A0AAI8MNM7_9HELI</name>
<feature type="compositionally biased region" description="Basic and acidic residues" evidence="1">
    <location>
        <begin position="154"/>
        <end position="169"/>
    </location>
</feature>
<dbReference type="EMBL" id="AP012492">
    <property type="protein sequence ID" value="BAM32845.1"/>
    <property type="molecule type" value="Genomic_DNA"/>
</dbReference>